<dbReference type="SUPFAM" id="SSF102114">
    <property type="entry name" value="Radical SAM enzymes"/>
    <property type="match status" value="1"/>
</dbReference>
<evidence type="ECO:0000256" key="2">
    <source>
        <dbReference type="ARBA" id="ARBA00022691"/>
    </source>
</evidence>
<evidence type="ECO:0000259" key="7">
    <source>
        <dbReference type="PROSITE" id="PS51918"/>
    </source>
</evidence>
<keyword evidence="4" id="KW-0408">Iron</keyword>
<evidence type="ECO:0000256" key="5">
    <source>
        <dbReference type="ARBA" id="ARBA00023014"/>
    </source>
</evidence>
<dbReference type="PANTHER" id="PTHR43409">
    <property type="entry name" value="ANAEROBIC MAGNESIUM-PROTOPORPHYRIN IX MONOMETHYL ESTER CYCLASE-RELATED"/>
    <property type="match status" value="1"/>
</dbReference>
<dbReference type="EMBL" id="LWLG01000007">
    <property type="protein sequence ID" value="OAQ20728.1"/>
    <property type="molecule type" value="Genomic_DNA"/>
</dbReference>
<dbReference type="PROSITE" id="PS51918">
    <property type="entry name" value="RADICAL_SAM"/>
    <property type="match status" value="1"/>
</dbReference>
<dbReference type="STRING" id="999894.TDIS_1184"/>
<evidence type="ECO:0000256" key="4">
    <source>
        <dbReference type="ARBA" id="ARBA00023004"/>
    </source>
</evidence>
<dbReference type="InterPro" id="IPR058240">
    <property type="entry name" value="rSAM_sf"/>
</dbReference>
<reference evidence="8 9" key="1">
    <citation type="submission" date="2016-04" db="EMBL/GenBank/DDBJ databases">
        <title>Genome analysis of Thermosulfurimonas dismutans, the first thermophilic sulfur-disproportionating bacterium of the phylum Thermodesulfobacteria.</title>
        <authorList>
            <person name="Mardanov A.V."/>
            <person name="Beletsky A.V."/>
            <person name="Kadnikov V.V."/>
            <person name="Slobodkin A.I."/>
            <person name="Ravin N.V."/>
        </authorList>
    </citation>
    <scope>NUCLEOTIDE SEQUENCE [LARGE SCALE GENOMIC DNA]</scope>
    <source>
        <strain evidence="8 9">S95</strain>
    </source>
</reference>
<dbReference type="InterPro" id="IPR023404">
    <property type="entry name" value="rSAM_horseshoe"/>
</dbReference>
<dbReference type="InterPro" id="IPR023984">
    <property type="entry name" value="rSAM_ocin_1"/>
</dbReference>
<dbReference type="InterPro" id="IPR006638">
    <property type="entry name" value="Elp3/MiaA/NifB-like_rSAM"/>
</dbReference>
<comment type="cofactor">
    <cofactor evidence="1">
        <name>[4Fe-4S] cluster</name>
        <dbReference type="ChEBI" id="CHEBI:49883"/>
    </cofactor>
</comment>
<dbReference type="AlphaFoldDB" id="A0A179D547"/>
<feature type="domain" description="Radical SAM core" evidence="7">
    <location>
        <begin position="244"/>
        <end position="466"/>
    </location>
</feature>
<dbReference type="OrthoDB" id="9801424at2"/>
<feature type="domain" description="B12-binding" evidence="6">
    <location>
        <begin position="63"/>
        <end position="199"/>
    </location>
</feature>
<keyword evidence="5" id="KW-0411">Iron-sulfur</keyword>
<gene>
    <name evidence="8" type="ORF">TDIS_1184</name>
</gene>
<dbReference type="Proteomes" id="UP000078390">
    <property type="component" value="Unassembled WGS sequence"/>
</dbReference>
<organism evidence="8 9">
    <name type="scientific">Thermosulfurimonas dismutans</name>
    <dbReference type="NCBI Taxonomy" id="999894"/>
    <lineage>
        <taxon>Bacteria</taxon>
        <taxon>Pseudomonadati</taxon>
        <taxon>Thermodesulfobacteriota</taxon>
        <taxon>Thermodesulfobacteria</taxon>
        <taxon>Thermodesulfobacteriales</taxon>
        <taxon>Thermodesulfobacteriaceae</taxon>
        <taxon>Thermosulfurimonas</taxon>
    </lineage>
</organism>
<comment type="caution">
    <text evidence="8">The sequence shown here is derived from an EMBL/GenBank/DDBJ whole genome shotgun (WGS) entry which is preliminary data.</text>
</comment>
<evidence type="ECO:0000313" key="9">
    <source>
        <dbReference type="Proteomes" id="UP000078390"/>
    </source>
</evidence>
<evidence type="ECO:0000259" key="6">
    <source>
        <dbReference type="PROSITE" id="PS51332"/>
    </source>
</evidence>
<dbReference type="SFLD" id="SFLDG01082">
    <property type="entry name" value="B12-binding_domain_containing"/>
    <property type="match status" value="1"/>
</dbReference>
<dbReference type="GO" id="GO:0051536">
    <property type="term" value="F:iron-sulfur cluster binding"/>
    <property type="evidence" value="ECO:0007669"/>
    <property type="project" value="UniProtKB-KW"/>
</dbReference>
<dbReference type="Gene3D" id="3.80.30.20">
    <property type="entry name" value="tm_1862 like domain"/>
    <property type="match status" value="1"/>
</dbReference>
<keyword evidence="3" id="KW-0479">Metal-binding</keyword>
<dbReference type="GO" id="GO:0003824">
    <property type="term" value="F:catalytic activity"/>
    <property type="evidence" value="ECO:0007669"/>
    <property type="project" value="InterPro"/>
</dbReference>
<dbReference type="RefSeq" id="WP_068670313.1">
    <property type="nucleotide sequence ID" value="NZ_LWLG01000007.1"/>
</dbReference>
<dbReference type="InterPro" id="IPR006158">
    <property type="entry name" value="Cobalamin-bd"/>
</dbReference>
<evidence type="ECO:0000256" key="1">
    <source>
        <dbReference type="ARBA" id="ARBA00001966"/>
    </source>
</evidence>
<evidence type="ECO:0000256" key="3">
    <source>
        <dbReference type="ARBA" id="ARBA00022723"/>
    </source>
</evidence>
<keyword evidence="2" id="KW-0949">S-adenosyl-L-methionine</keyword>
<dbReference type="PROSITE" id="PS51332">
    <property type="entry name" value="B12_BINDING"/>
    <property type="match status" value="1"/>
</dbReference>
<name>A0A179D547_9BACT</name>
<proteinExistence type="predicted"/>
<dbReference type="Gene3D" id="3.40.50.280">
    <property type="entry name" value="Cobalamin-binding domain"/>
    <property type="match status" value="1"/>
</dbReference>
<dbReference type="GO" id="GO:0031419">
    <property type="term" value="F:cobalamin binding"/>
    <property type="evidence" value="ECO:0007669"/>
    <property type="project" value="InterPro"/>
</dbReference>
<dbReference type="Pfam" id="PF04055">
    <property type="entry name" value="Radical_SAM"/>
    <property type="match status" value="1"/>
</dbReference>
<dbReference type="InterPro" id="IPR007197">
    <property type="entry name" value="rSAM"/>
</dbReference>
<evidence type="ECO:0000313" key="8">
    <source>
        <dbReference type="EMBL" id="OAQ20728.1"/>
    </source>
</evidence>
<dbReference type="SFLD" id="SFLDF00324">
    <property type="entry name" value="bacteriocin_maturation"/>
    <property type="match status" value="1"/>
</dbReference>
<dbReference type="SFLD" id="SFLDS00029">
    <property type="entry name" value="Radical_SAM"/>
    <property type="match status" value="1"/>
</dbReference>
<sequence>MKIALISMPWPLFNRPSIQLGVLKGYLRKHLPEIEVKTFHPYLFLAQALGYKEYQKISDSSWLSESVGAGLLFPEMRPRARKLFQKLARKEDLKQTYEEVLAITEETLSIYLRRLPWKTFQIVGFSVCLNQLTLSLWAAQRLKKAFPHLKIVFGGALCAEDLGRSYLEVFPFIDFVINGEGEKPLTELLKALSSGTKPSDVPGLFFREDGKISGQGFWELSPEEIPSPIYEDYFRELNLLPPEKRFFPLISLEASRGCWWGKCRFCNLNLQWHGYRLRPMKNVLYDIRRHAEAGLLDFAFMDNCLDRSQALELFENLAGEGRDYRIFAELRAIYTAEEYRRMRKGGLYWVQIGIEALSTSLLKRLGKGTTAMANVAAMRHCEETGLELSANLICHFPGSTEEEIQETLSALDYVFPFRPLTTVSFWLGYGSPIFRNPTDFGLSRLYPHPYYSYLFPEELRKRLKPLILSYSGDRRKQTQLWRPVIEKVKGWQKIWSRLREEKGPLLTYREGLDFILIRQVTPQGRVLHHRLKGLSRAIYLFLTEPRSLGDITSAFPNLSGEKIKVFLQDLVRKKLMFQEKDRFLALAIRANLP</sequence>
<protein>
    <submittedName>
        <fullName evidence="8">Uncharacterized protein</fullName>
    </submittedName>
</protein>
<dbReference type="InterPro" id="IPR051198">
    <property type="entry name" value="BchE-like"/>
</dbReference>
<dbReference type="NCBIfam" id="TIGR03975">
    <property type="entry name" value="rSAM_ocin_1"/>
    <property type="match status" value="1"/>
</dbReference>
<accession>A0A179D547</accession>
<dbReference type="GO" id="GO:0046872">
    <property type="term" value="F:metal ion binding"/>
    <property type="evidence" value="ECO:0007669"/>
    <property type="project" value="UniProtKB-KW"/>
</dbReference>
<keyword evidence="9" id="KW-1185">Reference proteome</keyword>
<dbReference type="SMART" id="SM00729">
    <property type="entry name" value="Elp3"/>
    <property type="match status" value="1"/>
</dbReference>